<evidence type="ECO:0000313" key="4">
    <source>
        <dbReference type="Proteomes" id="UP000054248"/>
    </source>
</evidence>
<dbReference type="OrthoDB" id="2662456at2759"/>
<dbReference type="Proteomes" id="UP000054248">
    <property type="component" value="Unassembled WGS sequence"/>
</dbReference>
<accession>A0A0C3QEV0</accession>
<reference evidence="4" key="2">
    <citation type="submission" date="2015-01" db="EMBL/GenBank/DDBJ databases">
        <title>Evolutionary Origins and Diversification of the Mycorrhizal Mutualists.</title>
        <authorList>
            <consortium name="DOE Joint Genome Institute"/>
            <consortium name="Mycorrhizal Genomics Consortium"/>
            <person name="Kohler A."/>
            <person name="Kuo A."/>
            <person name="Nagy L.G."/>
            <person name="Floudas D."/>
            <person name="Copeland A."/>
            <person name="Barry K.W."/>
            <person name="Cichocki N."/>
            <person name="Veneault-Fourrey C."/>
            <person name="LaButti K."/>
            <person name="Lindquist E.A."/>
            <person name="Lipzen A."/>
            <person name="Lundell T."/>
            <person name="Morin E."/>
            <person name="Murat C."/>
            <person name="Riley R."/>
            <person name="Ohm R."/>
            <person name="Sun H."/>
            <person name="Tunlid A."/>
            <person name="Henrissat B."/>
            <person name="Grigoriev I.V."/>
            <person name="Hibbett D.S."/>
            <person name="Martin F."/>
        </authorList>
    </citation>
    <scope>NUCLEOTIDE SEQUENCE [LARGE SCALE GENOMIC DNA]</scope>
    <source>
        <strain evidence="4">MUT 4182</strain>
    </source>
</reference>
<sequence>WGAGQERAFVALKCLVTSNHVMRPAVYDGRPFRVTSDASKVGFGAVLEQEYESATSDSKS</sequence>
<keyword evidence="4" id="KW-1185">Reference proteome</keyword>
<proteinExistence type="predicted"/>
<feature type="non-terminal residue" evidence="2">
    <location>
        <position position="1"/>
    </location>
</feature>
<reference evidence="2" key="3">
    <citation type="submission" date="2015-02" db="EMBL/GenBank/DDBJ databases">
        <title>Evolutionary Origins and Diversification of the Mycorrhizal Mutualists.</title>
        <authorList>
            <consortium name="DOE Joint Genome Institute"/>
            <consortium name="Mycorrhizal Genomics Consortium"/>
            <person name="Kohler A."/>
            <person name="Kuo A."/>
            <person name="Nagy L.G."/>
            <person name="Floudas D."/>
            <person name="Copeland A."/>
            <person name="Barry K.W."/>
            <person name="Cichocki N."/>
            <person name="Veneault-Fourrey C."/>
            <person name="LaButti K."/>
            <person name="Lindquist E.A."/>
            <person name="Lipzen A."/>
            <person name="Lundell T."/>
            <person name="Morin E."/>
            <person name="Murat C."/>
            <person name="Riley R."/>
            <person name="Ohm R."/>
            <person name="Sun H."/>
            <person name="Tunlid A."/>
            <person name="Henrissat B."/>
            <person name="Grigoriev I.V."/>
            <person name="Hibbett D.S."/>
            <person name="Martin F."/>
        </authorList>
    </citation>
    <scope>NUCLEOTIDE SEQUENCE</scope>
    <source>
        <strain evidence="2 4">MUT 4182</strain>
    </source>
</reference>
<feature type="domain" description="Reverse transcriptase/retrotransposon-derived protein RNase H-like" evidence="1">
    <location>
        <begin position="1"/>
        <end position="52"/>
    </location>
</feature>
<evidence type="ECO:0000259" key="1">
    <source>
        <dbReference type="Pfam" id="PF17919"/>
    </source>
</evidence>
<dbReference type="AlphaFoldDB" id="A0A0C3QEV0"/>
<name>A0A0C3QEV0_9AGAM</name>
<dbReference type="HOGENOM" id="CLU_178721_1_0_1"/>
<evidence type="ECO:0000313" key="2">
    <source>
        <dbReference type="EMBL" id="KIO23639.1"/>
    </source>
</evidence>
<dbReference type="InterPro" id="IPR041577">
    <property type="entry name" value="RT_RNaseH_2"/>
</dbReference>
<protein>
    <recommendedName>
        <fullName evidence="1">Reverse transcriptase/retrotransposon-derived protein RNase H-like domain-containing protein</fullName>
    </recommendedName>
</protein>
<feature type="non-terminal residue" evidence="2">
    <location>
        <position position="60"/>
    </location>
</feature>
<dbReference type="Pfam" id="PF17919">
    <property type="entry name" value="RT_RNaseH_2"/>
    <property type="match status" value="1"/>
</dbReference>
<reference evidence="2 4" key="1">
    <citation type="submission" date="2014-04" db="EMBL/GenBank/DDBJ databases">
        <authorList>
            <consortium name="DOE Joint Genome Institute"/>
            <person name="Kuo A."/>
            <person name="Girlanda M."/>
            <person name="Perotto S."/>
            <person name="Kohler A."/>
            <person name="Nagy L.G."/>
            <person name="Floudas D."/>
            <person name="Copeland A."/>
            <person name="Barry K.W."/>
            <person name="Cichocki N."/>
            <person name="Veneault-Fourrey C."/>
            <person name="LaButti K."/>
            <person name="Lindquist E.A."/>
            <person name="Lipzen A."/>
            <person name="Lundell T."/>
            <person name="Morin E."/>
            <person name="Murat C."/>
            <person name="Sun H."/>
            <person name="Tunlid A."/>
            <person name="Henrissat B."/>
            <person name="Grigoriev I.V."/>
            <person name="Hibbett D.S."/>
            <person name="Martin F."/>
            <person name="Nordberg H.P."/>
            <person name="Cantor M.N."/>
            <person name="Hua S.X."/>
        </authorList>
    </citation>
    <scope>NUCLEOTIDE SEQUENCE [LARGE SCALE GENOMIC DNA]</scope>
    <source>
        <strain evidence="2 4">MUT 4182</strain>
    </source>
</reference>
<dbReference type="EMBL" id="KN823080">
    <property type="protein sequence ID" value="KIO23643.1"/>
    <property type="molecule type" value="Genomic_DNA"/>
</dbReference>
<evidence type="ECO:0000313" key="3">
    <source>
        <dbReference type="EMBL" id="KIO23643.1"/>
    </source>
</evidence>
<organism evidence="2 4">
    <name type="scientific">Tulasnella calospora MUT 4182</name>
    <dbReference type="NCBI Taxonomy" id="1051891"/>
    <lineage>
        <taxon>Eukaryota</taxon>
        <taxon>Fungi</taxon>
        <taxon>Dikarya</taxon>
        <taxon>Basidiomycota</taxon>
        <taxon>Agaricomycotina</taxon>
        <taxon>Agaricomycetes</taxon>
        <taxon>Cantharellales</taxon>
        <taxon>Tulasnellaceae</taxon>
        <taxon>Tulasnella</taxon>
    </lineage>
</organism>
<dbReference type="EMBL" id="KN823080">
    <property type="protein sequence ID" value="KIO23639.1"/>
    <property type="molecule type" value="Genomic_DNA"/>
</dbReference>
<gene>
    <name evidence="3" type="ORF">M407DRAFT_44265</name>
    <name evidence="2" type="ORF">M407DRAFT_49785</name>
</gene>